<dbReference type="InterPro" id="IPR017951">
    <property type="entry name" value="Urease_asu_c"/>
</dbReference>
<dbReference type="PRINTS" id="PR01752">
    <property type="entry name" value="UREASE"/>
</dbReference>
<feature type="binding site" evidence="6">
    <location>
        <position position="279"/>
    </location>
    <ligand>
        <name>Ni(2+)</name>
        <dbReference type="ChEBI" id="CHEBI:49786"/>
        <label>2</label>
    </ligand>
</feature>
<evidence type="ECO:0000256" key="3">
    <source>
        <dbReference type="ARBA" id="ARBA00022723"/>
    </source>
</evidence>
<keyword evidence="13" id="KW-1185">Reference proteome</keyword>
<comment type="caution">
    <text evidence="12">The sequence shown here is derived from an EMBL/GenBank/DDBJ whole genome shotgun (WGS) entry which is preliminary data.</text>
</comment>
<gene>
    <name evidence="6 12" type="primary">ureC</name>
    <name evidence="12" type="ORF">DJ64_20090</name>
</gene>
<evidence type="ECO:0000313" key="12">
    <source>
        <dbReference type="EMBL" id="KEG43619.1"/>
    </source>
</evidence>
<name>A0ABR4T840_9ACTN</name>
<dbReference type="SUPFAM" id="SSF51338">
    <property type="entry name" value="Composite domain of metallo-dependent hydrolases"/>
    <property type="match status" value="1"/>
</dbReference>
<evidence type="ECO:0000256" key="1">
    <source>
        <dbReference type="ARBA" id="ARBA00004897"/>
    </source>
</evidence>
<dbReference type="InterPro" id="IPR032466">
    <property type="entry name" value="Metal_Hydrolase"/>
</dbReference>
<organism evidence="12 13">
    <name type="scientific">Streptomyces griseorubens</name>
    <dbReference type="NCBI Taxonomy" id="66897"/>
    <lineage>
        <taxon>Bacteria</taxon>
        <taxon>Bacillati</taxon>
        <taxon>Actinomycetota</taxon>
        <taxon>Actinomycetes</taxon>
        <taxon>Kitasatosporales</taxon>
        <taxon>Streptomycetaceae</taxon>
        <taxon>Streptomyces</taxon>
        <taxon>Streptomyces althioticus group</taxon>
    </lineage>
</organism>
<comment type="PTM">
    <text evidence="6">Carboxylation allows a single lysine to coordinate two nickel ions.</text>
</comment>
<keyword evidence="2 6" id="KW-0533">Nickel</keyword>
<dbReference type="InterPro" id="IPR029754">
    <property type="entry name" value="Urease_Ni-bd"/>
</dbReference>
<comment type="pathway">
    <text evidence="1 6">Nitrogen metabolism; urea degradation; CO(2) and NH(3) from urea (urease route): step 1/1.</text>
</comment>
<dbReference type="Proteomes" id="UP000027632">
    <property type="component" value="Unassembled WGS sequence"/>
</dbReference>
<dbReference type="SUPFAM" id="SSF51556">
    <property type="entry name" value="Metallo-dependent hydrolases"/>
    <property type="match status" value="1"/>
</dbReference>
<evidence type="ECO:0000256" key="6">
    <source>
        <dbReference type="HAMAP-Rule" id="MF_01953"/>
    </source>
</evidence>
<dbReference type="PROSITE" id="PS51368">
    <property type="entry name" value="UREASE_3"/>
    <property type="match status" value="1"/>
</dbReference>
<feature type="binding site" evidence="6">
    <location>
        <position position="367"/>
    </location>
    <ligand>
        <name>Ni(2+)</name>
        <dbReference type="ChEBI" id="CHEBI:49786"/>
        <label>1</label>
    </ligand>
</feature>
<comment type="similarity">
    <text evidence="6 10">Belongs to the metallo-dependent hydrolases superfamily. Urease alpha subunit family.</text>
</comment>
<evidence type="ECO:0000256" key="4">
    <source>
        <dbReference type="ARBA" id="ARBA00022801"/>
    </source>
</evidence>
<evidence type="ECO:0000313" key="13">
    <source>
        <dbReference type="Proteomes" id="UP000027632"/>
    </source>
</evidence>
<dbReference type="NCBIfam" id="NF009686">
    <property type="entry name" value="PRK13207.1"/>
    <property type="match status" value="1"/>
</dbReference>
<feature type="binding site" evidence="6 8">
    <location>
        <position position="226"/>
    </location>
    <ligand>
        <name>substrate</name>
    </ligand>
</feature>
<sequence>MPEISREAYADLFGPTTGDRIRLADTDLLIEIEEDRSGGPGRAGDEAVFGGGKVIRESMGQATATRADGAPDTVITGAVVVDHWGVVKADVGIRDGRITGIGKAGNPDTMDGVHPDLVIGPETEIVAGNGKILTAGAIDAHVHFICPQIADEALASGITTLVGGGTGPAEGSKATTVTPGPWHLARMLEAMEAYPLNIGLLGKGNTVSQDALLSQIRGGAVGLKLHEDWGSTPVVIDAALTAADRTGVQVAIHTDTLNEAGFVGDTLAAIAGRGIHAYHTEGAGGGHAPDIMTVVSQPHVLPSSTNPTRPFTVNTVEEHLDMLMVCHHLNPAVPEDLAFAESRIRPSTIGAEDVLHDLGAISVISSDSQAMGRVGEVIMRTWQTAHVMKRRRGALPGDGRADNHRVRRYVAKYTINPAVAQGMAGEIGSVESGKVADLVLWEPKFFGVKPQLVLKGGQIAYAQMGDANASIPTPQPVLPRPMFGATGRAPAANSVNFVAQAALDAGLPDRLGLGKRWAVIDSTRGVTKADMRENDALPDVRIDPDSFAVRIDGELVEATPAEELPLAQRYFLF</sequence>
<comment type="subcellular location">
    <subcellularLocation>
        <location evidence="6 8">Cytoplasm</location>
    </subcellularLocation>
</comment>
<feature type="domain" description="Urease" evidence="11">
    <location>
        <begin position="136"/>
        <end position="573"/>
    </location>
</feature>
<dbReference type="InterPro" id="IPR011612">
    <property type="entry name" value="Urease_alpha_N_dom"/>
</dbReference>
<dbReference type="CDD" id="cd00375">
    <property type="entry name" value="Urease_alpha"/>
    <property type="match status" value="1"/>
</dbReference>
<evidence type="ECO:0000256" key="9">
    <source>
        <dbReference type="RuleBase" id="RU000510"/>
    </source>
</evidence>
<evidence type="ECO:0000256" key="8">
    <source>
        <dbReference type="PROSITE-ProRule" id="PRU00700"/>
    </source>
</evidence>
<reference evidence="12 13" key="1">
    <citation type="submission" date="2014-04" db="EMBL/GenBank/DDBJ databases">
        <title>Draft genome sequence of the novel Streptomyces griseorubens JSD-1 playing a role in carbon and nitrogen cycle.</title>
        <authorList>
            <consortium name="Shanghai Jiao Tong University"/>
            <person name="Feng H."/>
            <person name="Sun Y."/>
            <person name="Zhi Y."/>
            <person name="Mao L."/>
            <person name="Luo Y."/>
            <person name="Wei X."/>
            <person name="Zhou P."/>
        </authorList>
    </citation>
    <scope>NUCLEOTIDE SEQUENCE [LARGE SCALE GENOMIC DNA]</scope>
    <source>
        <strain evidence="12 13">JSD-1</strain>
    </source>
</reference>
<evidence type="ECO:0000259" key="11">
    <source>
        <dbReference type="PROSITE" id="PS51368"/>
    </source>
</evidence>
<dbReference type="PANTHER" id="PTHR43440:SF1">
    <property type="entry name" value="UREASE"/>
    <property type="match status" value="1"/>
</dbReference>
<dbReference type="NCBIfam" id="NF009685">
    <property type="entry name" value="PRK13206.1"/>
    <property type="match status" value="1"/>
</dbReference>
<dbReference type="PANTHER" id="PTHR43440">
    <property type="entry name" value="UREASE"/>
    <property type="match status" value="1"/>
</dbReference>
<dbReference type="InterPro" id="IPR005848">
    <property type="entry name" value="Urease_asu"/>
</dbReference>
<dbReference type="PROSITE" id="PS00145">
    <property type="entry name" value="UREASE_2"/>
    <property type="match status" value="1"/>
</dbReference>
<feature type="binding site" evidence="6">
    <location>
        <position position="143"/>
    </location>
    <ligand>
        <name>Ni(2+)</name>
        <dbReference type="ChEBI" id="CHEBI:49786"/>
        <label>1</label>
    </ligand>
</feature>
<dbReference type="InterPro" id="IPR017950">
    <property type="entry name" value="Urease_AS"/>
</dbReference>
<dbReference type="GO" id="GO:0009039">
    <property type="term" value="F:urease activity"/>
    <property type="evidence" value="ECO:0007669"/>
    <property type="project" value="UniProtKB-EC"/>
</dbReference>
<protein>
    <recommendedName>
        <fullName evidence="6 7">Urease subunit alpha</fullName>
        <ecNumber evidence="6 7">3.5.1.5</ecNumber>
    </recommendedName>
    <alternativeName>
        <fullName evidence="6">Urea amidohydrolase subunit alpha</fullName>
    </alternativeName>
</protein>
<keyword evidence="3 6" id="KW-0479">Metal-binding</keyword>
<feature type="modified residue" description="N6-carboxylysine" evidence="6">
    <location>
        <position position="224"/>
    </location>
</feature>
<feature type="binding site" description="via carbamate group" evidence="6">
    <location>
        <position position="224"/>
    </location>
    <ligand>
        <name>Ni(2+)</name>
        <dbReference type="ChEBI" id="CHEBI:49786"/>
        <label>2</label>
    </ligand>
</feature>
<keyword evidence="4 6" id="KW-0378">Hydrolase</keyword>
<dbReference type="InterPro" id="IPR050112">
    <property type="entry name" value="Urease_alpha_subunit"/>
</dbReference>
<feature type="binding site" description="via carbamate group" evidence="6">
    <location>
        <position position="224"/>
    </location>
    <ligand>
        <name>Ni(2+)</name>
        <dbReference type="ChEBI" id="CHEBI:49786"/>
        <label>1</label>
    </ligand>
</feature>
<dbReference type="Gene3D" id="2.30.40.10">
    <property type="entry name" value="Urease, subunit C, domain 1"/>
    <property type="match status" value="1"/>
</dbReference>
<feature type="binding site" evidence="6">
    <location>
        <position position="253"/>
    </location>
    <ligand>
        <name>Ni(2+)</name>
        <dbReference type="ChEBI" id="CHEBI:49786"/>
        <label>2</label>
    </ligand>
</feature>
<comment type="cofactor">
    <cofactor evidence="6 9">
        <name>Ni cation</name>
        <dbReference type="ChEBI" id="CHEBI:25516"/>
    </cofactor>
    <text evidence="6 9">Binds 2 nickel ions per subunit.</text>
</comment>
<evidence type="ECO:0000256" key="5">
    <source>
        <dbReference type="ARBA" id="ARBA00047778"/>
    </source>
</evidence>
<dbReference type="InterPro" id="IPR006680">
    <property type="entry name" value="Amidohydro-rel"/>
</dbReference>
<dbReference type="NCBIfam" id="TIGR01792">
    <property type="entry name" value="urease_alph"/>
    <property type="match status" value="1"/>
</dbReference>
<dbReference type="HAMAP" id="MF_01953">
    <property type="entry name" value="Urease_alpha"/>
    <property type="match status" value="1"/>
</dbReference>
<dbReference type="RefSeq" id="WP_037638368.1">
    <property type="nucleotide sequence ID" value="NZ_KL503830.1"/>
</dbReference>
<evidence type="ECO:0000256" key="2">
    <source>
        <dbReference type="ARBA" id="ARBA00022596"/>
    </source>
</evidence>
<dbReference type="EMBL" id="JJMG01000022">
    <property type="protein sequence ID" value="KEG43619.1"/>
    <property type="molecule type" value="Genomic_DNA"/>
</dbReference>
<keyword evidence="6 8" id="KW-0963">Cytoplasm</keyword>
<feature type="binding site" evidence="6">
    <location>
        <position position="141"/>
    </location>
    <ligand>
        <name>Ni(2+)</name>
        <dbReference type="ChEBI" id="CHEBI:49786"/>
        <label>1</label>
    </ligand>
</feature>
<dbReference type="EC" id="3.5.1.5" evidence="6 7"/>
<feature type="active site" description="Proton donor" evidence="6 8">
    <location>
        <position position="327"/>
    </location>
</feature>
<dbReference type="PROSITE" id="PS01120">
    <property type="entry name" value="UREASE_1"/>
    <property type="match status" value="1"/>
</dbReference>
<evidence type="ECO:0000256" key="7">
    <source>
        <dbReference type="NCBIfam" id="TIGR01792"/>
    </source>
</evidence>
<proteinExistence type="inferred from homology"/>
<dbReference type="Gene3D" id="3.20.20.140">
    <property type="entry name" value="Metal-dependent hydrolases"/>
    <property type="match status" value="1"/>
</dbReference>
<comment type="catalytic activity">
    <reaction evidence="5 6 9">
        <text>urea + 2 H2O + H(+) = hydrogencarbonate + 2 NH4(+)</text>
        <dbReference type="Rhea" id="RHEA:20557"/>
        <dbReference type="ChEBI" id="CHEBI:15377"/>
        <dbReference type="ChEBI" id="CHEBI:15378"/>
        <dbReference type="ChEBI" id="CHEBI:16199"/>
        <dbReference type="ChEBI" id="CHEBI:17544"/>
        <dbReference type="ChEBI" id="CHEBI:28938"/>
        <dbReference type="EC" id="3.5.1.5"/>
    </reaction>
</comment>
<accession>A0ABR4T840</accession>
<dbReference type="Pfam" id="PF00449">
    <property type="entry name" value="Urease_alpha"/>
    <property type="match status" value="1"/>
</dbReference>
<dbReference type="InterPro" id="IPR011059">
    <property type="entry name" value="Metal-dep_hydrolase_composite"/>
</dbReference>
<dbReference type="Pfam" id="PF01979">
    <property type="entry name" value="Amidohydro_1"/>
    <property type="match status" value="1"/>
</dbReference>
<evidence type="ECO:0000256" key="10">
    <source>
        <dbReference type="RuleBase" id="RU004158"/>
    </source>
</evidence>
<comment type="subunit">
    <text evidence="6">May form a heterohexamer of 3 UreC (alpha) and 3 UreAB (gamma/beta) subunits. May also form a heterotrimer of UreA (gamma), UreB (beta) and UreC (alpha) subunits. Three heterotrimers associate to form the active enzyme.</text>
</comment>